<gene>
    <name evidence="2" type="ORF">FRC98_05725</name>
</gene>
<reference evidence="2 3" key="1">
    <citation type="submission" date="2019-08" db="EMBL/GenBank/DDBJ databases">
        <title>Bradymonadales sp. TMQ4.</title>
        <authorList>
            <person name="Liang Q."/>
        </authorList>
    </citation>
    <scope>NUCLEOTIDE SEQUENCE [LARGE SCALE GENOMIC DNA]</scope>
    <source>
        <strain evidence="2 3">TMQ4</strain>
    </source>
</reference>
<keyword evidence="3" id="KW-1185">Reference proteome</keyword>
<feature type="domain" description="FRG" evidence="1">
    <location>
        <begin position="39"/>
        <end position="145"/>
    </location>
</feature>
<proteinExistence type="predicted"/>
<dbReference type="RefSeq" id="WP_146980328.1">
    <property type="nucleotide sequence ID" value="NZ_VOSM01000002.1"/>
</dbReference>
<accession>A0A5C6XLB0</accession>
<dbReference type="AlphaFoldDB" id="A0A5C6XLB0"/>
<protein>
    <submittedName>
        <fullName evidence="2">FRG domain-containing protein</fullName>
    </submittedName>
</protein>
<name>A0A5C6XLB0_9DELT</name>
<evidence type="ECO:0000313" key="3">
    <source>
        <dbReference type="Proteomes" id="UP000321412"/>
    </source>
</evidence>
<organism evidence="2 3">
    <name type="scientific">Lujinxingia vulgaris</name>
    <dbReference type="NCBI Taxonomy" id="2600176"/>
    <lineage>
        <taxon>Bacteria</taxon>
        <taxon>Deltaproteobacteria</taxon>
        <taxon>Bradymonadales</taxon>
        <taxon>Lujinxingiaceae</taxon>
        <taxon>Lujinxingia</taxon>
    </lineage>
</organism>
<dbReference type="EMBL" id="VOSM01000002">
    <property type="protein sequence ID" value="TXD38387.1"/>
    <property type="molecule type" value="Genomic_DNA"/>
</dbReference>
<dbReference type="InterPro" id="IPR014966">
    <property type="entry name" value="FRG-dom"/>
</dbReference>
<dbReference type="Proteomes" id="UP000321412">
    <property type="component" value="Unassembled WGS sequence"/>
</dbReference>
<sequence length="296" mass="34630">MTTQVETEVFGTVPAPKNIDETIAVITQSTYQERNPSYTNNIFYWRGQADISWKINSSLYRHIDTENKHPTERDITFEEQKILAQATEHGFQFHEGRRLCELELLAKLQHYGIPTRLIDFSFSFWFALWITSIPEEHLDKTGVVIGIDRSDVSHISHANENMTKINLNDFDLSDPNLKPIKDFKAQYKPDTPWDSIPVHELIRNRTFTRSEDGYSPFAWIPSPLVPRIAAQHSIFLFSETDKYEWGSLAHRERHSIALAITPELKQQLNKLWIPLFDFDYRKLFPDIEGFSKNFKK</sequence>
<dbReference type="OrthoDB" id="9816036at2"/>
<dbReference type="SMART" id="SM00901">
    <property type="entry name" value="FRG"/>
    <property type="match status" value="1"/>
</dbReference>
<dbReference type="Pfam" id="PF08867">
    <property type="entry name" value="FRG"/>
    <property type="match status" value="1"/>
</dbReference>
<evidence type="ECO:0000313" key="2">
    <source>
        <dbReference type="EMBL" id="TXD38387.1"/>
    </source>
</evidence>
<evidence type="ECO:0000259" key="1">
    <source>
        <dbReference type="SMART" id="SM00901"/>
    </source>
</evidence>
<comment type="caution">
    <text evidence="2">The sequence shown here is derived from an EMBL/GenBank/DDBJ whole genome shotgun (WGS) entry which is preliminary data.</text>
</comment>